<reference evidence="2" key="1">
    <citation type="journal article" date="2019" name="Int. J. Syst. Evol. Microbiol.">
        <title>The Global Catalogue of Microorganisms (GCM) 10K type strain sequencing project: providing services to taxonomists for standard genome sequencing and annotation.</title>
        <authorList>
            <consortium name="The Broad Institute Genomics Platform"/>
            <consortium name="The Broad Institute Genome Sequencing Center for Infectious Disease"/>
            <person name="Wu L."/>
            <person name="Ma J."/>
        </authorList>
    </citation>
    <scope>NUCLEOTIDE SEQUENCE [LARGE SCALE GENOMIC DNA]</scope>
    <source>
        <strain evidence="2">JCM 16902</strain>
    </source>
</reference>
<dbReference type="Proteomes" id="UP001501074">
    <property type="component" value="Unassembled WGS sequence"/>
</dbReference>
<evidence type="ECO:0008006" key="3">
    <source>
        <dbReference type="Google" id="ProtNLM"/>
    </source>
</evidence>
<comment type="caution">
    <text evidence="1">The sequence shown here is derived from an EMBL/GenBank/DDBJ whole genome shotgun (WGS) entry which is preliminary data.</text>
</comment>
<name>A0ABP6ZBN3_9ACTN</name>
<protein>
    <recommendedName>
        <fullName evidence="3">Transcriptional regulator</fullName>
    </recommendedName>
</protein>
<organism evidence="1 2">
    <name type="scientific">Kineosporia mesophila</name>
    <dbReference type="NCBI Taxonomy" id="566012"/>
    <lineage>
        <taxon>Bacteria</taxon>
        <taxon>Bacillati</taxon>
        <taxon>Actinomycetota</taxon>
        <taxon>Actinomycetes</taxon>
        <taxon>Kineosporiales</taxon>
        <taxon>Kineosporiaceae</taxon>
        <taxon>Kineosporia</taxon>
    </lineage>
</organism>
<sequence>MAEIEGSYTVSELLLAREDFQAACRSRDVGKVFRLLQQWDGVSQDKIAAPIEGFTQSRVSRLIRNLDRVQTIDVIEHISDGIHIPGSFFGLIPRHWEEQDQHRTLTAVPAHAAAVGAGVSAQTSSLLPPGPSPSGLWATGELVDTRLEAFLDIEPDGSVTVSCEHHVENRGDTPVTALVRQFWFKHVTNALKVTALPSSDRNVFIKPIHDVGVQLKFACQIFPAINPGETAVIGYSCKGGRFMDELYWRHTVFLPTEHIHLRIRLQGVDALSGCSAVEDRLDGSELTAMESLSLPNDGTGIVIDLNRRNLRSNQSVTVRWDVA</sequence>
<gene>
    <name evidence="1" type="ORF">GCM10022223_20050</name>
</gene>
<proteinExistence type="predicted"/>
<dbReference type="RefSeq" id="WP_231482935.1">
    <property type="nucleotide sequence ID" value="NZ_BAAAZO010000003.1"/>
</dbReference>
<evidence type="ECO:0000313" key="1">
    <source>
        <dbReference type="EMBL" id="GAA3604407.1"/>
    </source>
</evidence>
<dbReference type="EMBL" id="BAAAZO010000003">
    <property type="protein sequence ID" value="GAA3604407.1"/>
    <property type="molecule type" value="Genomic_DNA"/>
</dbReference>
<accession>A0ABP6ZBN3</accession>
<keyword evidence="2" id="KW-1185">Reference proteome</keyword>
<evidence type="ECO:0000313" key="2">
    <source>
        <dbReference type="Proteomes" id="UP001501074"/>
    </source>
</evidence>